<dbReference type="OrthoDB" id="566138at2759"/>
<dbReference type="Pfam" id="PF01425">
    <property type="entry name" value="Amidase"/>
    <property type="match status" value="1"/>
</dbReference>
<dbReference type="STRING" id="5627.A0A1C7LP40"/>
<comment type="caution">
    <text evidence="2">The sequence shown here is derived from an EMBL/GenBank/DDBJ whole genome shotgun (WGS) entry which is preliminary data.</text>
</comment>
<dbReference type="SUPFAM" id="SSF75304">
    <property type="entry name" value="Amidase signature (AS) enzymes"/>
    <property type="match status" value="1"/>
</dbReference>
<organism evidence="2 3">
    <name type="scientific">Grifola frondosa</name>
    <name type="common">Maitake</name>
    <name type="synonym">Polyporus frondosus</name>
    <dbReference type="NCBI Taxonomy" id="5627"/>
    <lineage>
        <taxon>Eukaryota</taxon>
        <taxon>Fungi</taxon>
        <taxon>Dikarya</taxon>
        <taxon>Basidiomycota</taxon>
        <taxon>Agaricomycotina</taxon>
        <taxon>Agaricomycetes</taxon>
        <taxon>Polyporales</taxon>
        <taxon>Grifolaceae</taxon>
        <taxon>Grifola</taxon>
    </lineage>
</organism>
<evidence type="ECO:0000259" key="1">
    <source>
        <dbReference type="Pfam" id="PF01425"/>
    </source>
</evidence>
<sequence length="459" mass="48549">MYSLVFQRVRHSTLYYACALDLKLTGLYEASVTELQAEWPVGISSPSTLLRKAYLARIEETAALDEEREHSGKRSAMHGIPVLVDSIGTFASEGISSALLRFSTSESNEFGVSMNTTGGSYSLLGSIVPDDSGVVKRLWQRVQFTPGKRKTNLSEFAHSRGTLADRLSGRGGQCTSAYFSRASPCGSSSDSGVAASIGLAAVTLGTETDGSITCPTNNHNIAGIKPSVGPTSRVGVIPASEHQDSIGLMTRSVVDAAIVPSVIAGPNPTLVQPLPVPNYTKALNKNALREAYWSASSLGATDVDPADIPLSSDIISSKNGTETLVLVQISKICLNAYFAPRSKTLPAYVRSLNSSNTTMITKVSKSLRGTKTKASWCPDTLSDKEMGTTRGIDAALQTYNLDALVLPSQGFVSATPVPMGFYPEDVTIGIAGPETVYPAPGVPIGLSFFGTGFSEFELI</sequence>
<dbReference type="PANTHER" id="PTHR42678">
    <property type="entry name" value="AMIDASE"/>
    <property type="match status" value="1"/>
</dbReference>
<dbReference type="EMBL" id="LUGG01000031">
    <property type="protein sequence ID" value="OBZ66503.1"/>
    <property type="molecule type" value="Genomic_DNA"/>
</dbReference>
<dbReference type="AlphaFoldDB" id="A0A1C7LP40"/>
<dbReference type="OMA" id="DEYEWAR"/>
<name>A0A1C7LP40_GRIFR</name>
<dbReference type="InterPro" id="IPR023631">
    <property type="entry name" value="Amidase_dom"/>
</dbReference>
<dbReference type="InterPro" id="IPR036928">
    <property type="entry name" value="AS_sf"/>
</dbReference>
<protein>
    <recommendedName>
        <fullName evidence="1">Amidase domain-containing protein</fullName>
    </recommendedName>
</protein>
<feature type="domain" description="Amidase" evidence="1">
    <location>
        <begin position="114"/>
        <end position="288"/>
    </location>
</feature>
<dbReference type="PANTHER" id="PTHR42678:SF34">
    <property type="entry name" value="OS04G0183300 PROTEIN"/>
    <property type="match status" value="1"/>
</dbReference>
<dbReference type="Proteomes" id="UP000092993">
    <property type="component" value="Unassembled WGS sequence"/>
</dbReference>
<keyword evidence="3" id="KW-1185">Reference proteome</keyword>
<evidence type="ECO:0000313" key="3">
    <source>
        <dbReference type="Proteomes" id="UP000092993"/>
    </source>
</evidence>
<feature type="non-terminal residue" evidence="2">
    <location>
        <position position="459"/>
    </location>
</feature>
<gene>
    <name evidence="2" type="ORF">A0H81_13685</name>
</gene>
<accession>A0A1C7LP40</accession>
<evidence type="ECO:0000313" key="2">
    <source>
        <dbReference type="EMBL" id="OBZ66503.1"/>
    </source>
</evidence>
<reference evidence="2 3" key="1">
    <citation type="submission" date="2016-03" db="EMBL/GenBank/DDBJ databases">
        <title>Whole genome sequencing of Grifola frondosa 9006-11.</title>
        <authorList>
            <person name="Min B."/>
            <person name="Park H."/>
            <person name="Kim J.-G."/>
            <person name="Cho H."/>
            <person name="Oh Y.-L."/>
            <person name="Kong W.-S."/>
            <person name="Choi I.-G."/>
        </authorList>
    </citation>
    <scope>NUCLEOTIDE SEQUENCE [LARGE SCALE GENOMIC DNA]</scope>
    <source>
        <strain evidence="2 3">9006-11</strain>
    </source>
</reference>
<dbReference type="Gene3D" id="3.90.1300.10">
    <property type="entry name" value="Amidase signature (AS) domain"/>
    <property type="match status" value="1"/>
</dbReference>
<proteinExistence type="predicted"/>